<sequence length="416" mass="48099">MFLQELTRNEVENLFETLNVNMQDEDVPLNTILIWGATDMTHYAIEKIFAEYHPHIALKLDNQSYVVQFKTSRIAAKMFIGMSKKLKRVRQPKNFEEGEIEDSDEEKEGQIIADDDGEQVELVQNSDEEKEGQIIADDNGEQVELVQKLKNETELCEEVQFDITKMKIPKGKWRIITKHVPIGKWRIITKHVPIGKTLLAKYAHITEIKKAMNNFDNIAYRQERVEKQKSRNRLKPGINVFDSAGNELPWDFEHDTRIFNDPSLNVAEDKVEEAKEQIIKVGDQEIRSRGRGTRKVVTLNFSSDEDDNESEQEEDDDNANEPWDFEHDTRIFNDPSLNVAEDKVEEAKEQIIKVGDQEIRSRGRGTRKVVTLNFSSDEEDDESEQDEDDDNANEVSKPEPSQKPSDFFRTSVLGKK</sequence>
<evidence type="ECO:0000313" key="2">
    <source>
        <dbReference type="WBParaSite" id="JU765_v2.g17774.t3"/>
    </source>
</evidence>
<reference evidence="2" key="1">
    <citation type="submission" date="2022-11" db="UniProtKB">
        <authorList>
            <consortium name="WormBaseParasite"/>
        </authorList>
    </citation>
    <scope>IDENTIFICATION</scope>
</reference>
<name>A0AC34QMV3_9BILA</name>
<organism evidence="1 2">
    <name type="scientific">Panagrolaimus sp. JU765</name>
    <dbReference type="NCBI Taxonomy" id="591449"/>
    <lineage>
        <taxon>Eukaryota</taxon>
        <taxon>Metazoa</taxon>
        <taxon>Ecdysozoa</taxon>
        <taxon>Nematoda</taxon>
        <taxon>Chromadorea</taxon>
        <taxon>Rhabditida</taxon>
        <taxon>Tylenchina</taxon>
        <taxon>Panagrolaimomorpha</taxon>
        <taxon>Panagrolaimoidea</taxon>
        <taxon>Panagrolaimidae</taxon>
        <taxon>Panagrolaimus</taxon>
    </lineage>
</organism>
<dbReference type="Proteomes" id="UP000887576">
    <property type="component" value="Unplaced"/>
</dbReference>
<protein>
    <submittedName>
        <fullName evidence="2">Uncharacterized protein</fullName>
    </submittedName>
</protein>
<proteinExistence type="predicted"/>
<accession>A0AC34QMV3</accession>
<dbReference type="WBParaSite" id="JU765_v2.g17774.t3">
    <property type="protein sequence ID" value="JU765_v2.g17774.t3"/>
    <property type="gene ID" value="JU765_v2.g17774"/>
</dbReference>
<evidence type="ECO:0000313" key="1">
    <source>
        <dbReference type="Proteomes" id="UP000887576"/>
    </source>
</evidence>